<dbReference type="PANTHER" id="PTHR10634:SF98">
    <property type="entry name" value="ZINC FINGER A20 AND AN1 DOMAIN-CONTAINING STRESS-ASSOCIATED PROTEIN 3"/>
    <property type="match status" value="1"/>
</dbReference>
<dbReference type="GO" id="GO:0003677">
    <property type="term" value="F:DNA binding"/>
    <property type="evidence" value="ECO:0007669"/>
    <property type="project" value="InterPro"/>
</dbReference>
<keyword evidence="2" id="KW-0479">Metal-binding</keyword>
<keyword evidence="3 6" id="KW-0863">Zinc-finger</keyword>
<dbReference type="InterPro" id="IPR000058">
    <property type="entry name" value="Znf_AN1"/>
</dbReference>
<dbReference type="InterPro" id="IPR002653">
    <property type="entry name" value="Znf_A20"/>
</dbReference>
<evidence type="ECO:0000259" key="8">
    <source>
        <dbReference type="PROSITE" id="PS51036"/>
    </source>
</evidence>
<feature type="compositionally biased region" description="Low complexity" evidence="7">
    <location>
        <begin position="154"/>
        <end position="168"/>
    </location>
</feature>
<dbReference type="SMART" id="SM00259">
    <property type="entry name" value="ZnF_A20"/>
    <property type="match status" value="1"/>
</dbReference>
<evidence type="ECO:0000256" key="7">
    <source>
        <dbReference type="SAM" id="MobiDB-lite"/>
    </source>
</evidence>
<evidence type="ECO:0000256" key="1">
    <source>
        <dbReference type="ARBA" id="ARBA00003732"/>
    </source>
</evidence>
<reference evidence="10" key="1">
    <citation type="submission" date="2015-04" db="UniProtKB">
        <authorList>
            <consortium name="EnsemblPlants"/>
        </authorList>
    </citation>
    <scope>IDENTIFICATION</scope>
</reference>
<dbReference type="HOGENOM" id="CLU_654501_0_0_1"/>
<proteinExistence type="predicted"/>
<protein>
    <recommendedName>
        <fullName evidence="12">AN1-type domain-containing protein</fullName>
    </recommendedName>
</protein>
<keyword evidence="11" id="KW-1185">Reference proteome</keyword>
<evidence type="ECO:0000259" key="9">
    <source>
        <dbReference type="PROSITE" id="PS51039"/>
    </source>
</evidence>
<dbReference type="PANTHER" id="PTHR10634">
    <property type="entry name" value="AN1-TYPE ZINC FINGER PROTEIN"/>
    <property type="match status" value="1"/>
</dbReference>
<name>A0A0E0D836_9ORYZ</name>
<dbReference type="Pfam" id="PF01754">
    <property type="entry name" value="zf-A20"/>
    <property type="match status" value="1"/>
</dbReference>
<evidence type="ECO:0000256" key="4">
    <source>
        <dbReference type="ARBA" id="ARBA00022833"/>
    </source>
</evidence>
<dbReference type="SUPFAM" id="SSF57716">
    <property type="entry name" value="Glucocorticoid receptor-like (DNA-binding domain)"/>
    <property type="match status" value="1"/>
</dbReference>
<feature type="domain" description="A20-type" evidence="8">
    <location>
        <begin position="268"/>
        <end position="302"/>
    </location>
</feature>
<dbReference type="eggNOG" id="KOG3173">
    <property type="taxonomic scope" value="Eukaryota"/>
</dbReference>
<dbReference type="FunFam" id="4.10.1110.10:FF:000001">
    <property type="entry name" value="Zinc finger AN1-type containing 6"/>
    <property type="match status" value="2"/>
</dbReference>
<dbReference type="Gene3D" id="4.10.1110.10">
    <property type="entry name" value="AN1-like Zinc finger"/>
    <property type="match status" value="2"/>
</dbReference>
<feature type="domain" description="AN1-type" evidence="9">
    <location>
        <begin position="171"/>
        <end position="217"/>
    </location>
</feature>
<dbReference type="Pfam" id="PF01428">
    <property type="entry name" value="zf-AN1"/>
    <property type="match status" value="2"/>
</dbReference>
<dbReference type="Gramene" id="OMERI03G34260.1">
    <property type="protein sequence ID" value="OMERI03G34260.1"/>
    <property type="gene ID" value="OMERI03G34260"/>
</dbReference>
<dbReference type="PROSITE" id="PS51039">
    <property type="entry name" value="ZF_AN1"/>
    <property type="match status" value="2"/>
</dbReference>
<evidence type="ECO:0000256" key="6">
    <source>
        <dbReference type="PROSITE-ProRule" id="PRU00449"/>
    </source>
</evidence>
<evidence type="ECO:0000313" key="10">
    <source>
        <dbReference type="EnsemblPlants" id="OMERI03G34260.1"/>
    </source>
</evidence>
<comment type="function">
    <text evidence="1">May be involved in environmental stress response.</text>
</comment>
<keyword evidence="4" id="KW-0862">Zinc</keyword>
<accession>A0A0E0D836</accession>
<feature type="domain" description="AN1-type" evidence="9">
    <location>
        <begin position="354"/>
        <end position="400"/>
    </location>
</feature>
<feature type="region of interest" description="Disordered" evidence="7">
    <location>
        <begin position="221"/>
        <end position="257"/>
    </location>
</feature>
<evidence type="ECO:0000256" key="2">
    <source>
        <dbReference type="ARBA" id="ARBA00022723"/>
    </source>
</evidence>
<evidence type="ECO:0008006" key="12">
    <source>
        <dbReference type="Google" id="ProtNLM"/>
    </source>
</evidence>
<keyword evidence="5" id="KW-0346">Stress response</keyword>
<dbReference type="InterPro" id="IPR050652">
    <property type="entry name" value="AN1_A20_ZnFinger"/>
</dbReference>
<feature type="region of interest" description="Disordered" evidence="7">
    <location>
        <begin position="1"/>
        <end position="32"/>
    </location>
</feature>
<sequence>MATKRKCPANGDDGGVADHEPVGGAFFASPPPEKKAKLTVAVAVAPSSSSATAAAAAAGEATGKREHGGFFAFARPENSTRLSVAVASSSSSSASAAAEKAMAKLTVAGVAPSSSSASAAAGKATAKREYGGFYDFARPDNKTRWRVAVASSAAAAADTSSSSPSPATGEQPEANRCATCRRKVGLTGFKCRCGGTFCGGHRYADEHSCGFDYKSSGRELIAKQNPGHPTHNSNSPTHPVPAARSPPFSPEEGKRHGCPDDETACGSGAGAAMCVIGCGFFGSEATNNMCSRCYRERSADNDAVEEAAAANSDLELAGVFASAPPETTKKKARLSAAVASPAAAAAEQPAAKAATAANRCATCRKKVGLTGFKCRCGGNFCGGHRHADAHSCGFDYKSAGKEQIAKQNPLVVADKLATRI</sequence>
<evidence type="ECO:0000256" key="3">
    <source>
        <dbReference type="ARBA" id="ARBA00022771"/>
    </source>
</evidence>
<dbReference type="InterPro" id="IPR035896">
    <property type="entry name" value="AN1-like_Znf"/>
</dbReference>
<evidence type="ECO:0000256" key="5">
    <source>
        <dbReference type="ARBA" id="ARBA00023016"/>
    </source>
</evidence>
<reference evidence="10" key="2">
    <citation type="submission" date="2018-05" db="EMBL/GenBank/DDBJ databases">
        <title>OmerRS3 (Oryza meridionalis Reference Sequence Version 3).</title>
        <authorList>
            <person name="Zhang J."/>
            <person name="Kudrna D."/>
            <person name="Lee S."/>
            <person name="Talag J."/>
            <person name="Welchert J."/>
            <person name="Wing R.A."/>
        </authorList>
    </citation>
    <scope>NUCLEOTIDE SEQUENCE [LARGE SCALE GENOMIC DNA]</scope>
    <source>
        <strain evidence="10">cv. OR44</strain>
    </source>
</reference>
<dbReference type="SUPFAM" id="SSF118310">
    <property type="entry name" value="AN1-like Zinc finger"/>
    <property type="match status" value="2"/>
</dbReference>
<organism evidence="10">
    <name type="scientific">Oryza meridionalis</name>
    <dbReference type="NCBI Taxonomy" id="40149"/>
    <lineage>
        <taxon>Eukaryota</taxon>
        <taxon>Viridiplantae</taxon>
        <taxon>Streptophyta</taxon>
        <taxon>Embryophyta</taxon>
        <taxon>Tracheophyta</taxon>
        <taxon>Spermatophyta</taxon>
        <taxon>Magnoliopsida</taxon>
        <taxon>Liliopsida</taxon>
        <taxon>Poales</taxon>
        <taxon>Poaceae</taxon>
        <taxon>BOP clade</taxon>
        <taxon>Oryzoideae</taxon>
        <taxon>Oryzeae</taxon>
        <taxon>Oryzinae</taxon>
        <taxon>Oryza</taxon>
    </lineage>
</organism>
<dbReference type="GO" id="GO:0008270">
    <property type="term" value="F:zinc ion binding"/>
    <property type="evidence" value="ECO:0007669"/>
    <property type="project" value="UniProtKB-KW"/>
</dbReference>
<dbReference type="EnsemblPlants" id="OMERI03G34260.1">
    <property type="protein sequence ID" value="OMERI03G34260.1"/>
    <property type="gene ID" value="OMERI03G34260"/>
</dbReference>
<dbReference type="SMART" id="SM00154">
    <property type="entry name" value="ZnF_AN1"/>
    <property type="match status" value="2"/>
</dbReference>
<dbReference type="Proteomes" id="UP000008021">
    <property type="component" value="Chromosome 3"/>
</dbReference>
<dbReference type="Gene3D" id="1.20.5.4770">
    <property type="match status" value="1"/>
</dbReference>
<evidence type="ECO:0000313" key="11">
    <source>
        <dbReference type="Proteomes" id="UP000008021"/>
    </source>
</evidence>
<feature type="region of interest" description="Disordered" evidence="7">
    <location>
        <begin position="154"/>
        <end position="174"/>
    </location>
</feature>
<dbReference type="STRING" id="40149.A0A0E0D836"/>
<dbReference type="PROSITE" id="PS51036">
    <property type="entry name" value="ZF_A20"/>
    <property type="match status" value="1"/>
</dbReference>
<dbReference type="AlphaFoldDB" id="A0A0E0D836"/>